<dbReference type="EMBL" id="JAAXOU010000133">
    <property type="protein sequence ID" value="NKY15044.1"/>
    <property type="molecule type" value="Genomic_DNA"/>
</dbReference>
<name>A0AA44DEJ2_STRE0</name>
<evidence type="ECO:0000313" key="1">
    <source>
        <dbReference type="EMBL" id="NKY15044.1"/>
    </source>
</evidence>
<comment type="caution">
    <text evidence="1">The sequence shown here is derived from an EMBL/GenBank/DDBJ whole genome shotgun (WGS) entry which is preliminary data.</text>
</comment>
<evidence type="ECO:0000313" key="2">
    <source>
        <dbReference type="Proteomes" id="UP000570003"/>
    </source>
</evidence>
<sequence>MDRRSPTAAPPAALVLLLFLAVVAGQAAGPAPRAPAAWPAASLR</sequence>
<gene>
    <name evidence="1" type="ORF">HGA06_13015</name>
</gene>
<organism evidence="1 2">
    <name type="scientific">Streptomyces somaliensis (strain ATCC 33201 / DSM 40738 / JCM 12659 / KCTC 9044 / NCTC 11332 / NRRL B-12077 / IP 733)</name>
    <dbReference type="NCBI Taxonomy" id="1134445"/>
    <lineage>
        <taxon>Bacteria</taxon>
        <taxon>Bacillati</taxon>
        <taxon>Actinomycetota</taxon>
        <taxon>Actinomycetes</taxon>
        <taxon>Kitasatosporales</taxon>
        <taxon>Streptomycetaceae</taxon>
        <taxon>Streptomyces</taxon>
    </lineage>
</organism>
<feature type="non-terminal residue" evidence="1">
    <location>
        <position position="44"/>
    </location>
</feature>
<accession>A0AA44DEJ2</accession>
<keyword evidence="2" id="KW-1185">Reference proteome</keyword>
<reference evidence="1 2" key="1">
    <citation type="submission" date="2020-04" db="EMBL/GenBank/DDBJ databases">
        <title>MicrobeNet Type strains.</title>
        <authorList>
            <person name="Nicholson A.C."/>
        </authorList>
    </citation>
    <scope>NUCLEOTIDE SEQUENCE [LARGE SCALE GENOMIC DNA]</scope>
    <source>
        <strain evidence="1 2">DSM 40738</strain>
    </source>
</reference>
<dbReference type="Proteomes" id="UP000570003">
    <property type="component" value="Unassembled WGS sequence"/>
</dbReference>
<proteinExistence type="predicted"/>
<protein>
    <submittedName>
        <fullName evidence="1">M23 family peptidase</fullName>
    </submittedName>
</protein>
<dbReference type="AlphaFoldDB" id="A0AA44DEJ2"/>